<reference evidence="4 5" key="1">
    <citation type="submission" date="2019-05" db="EMBL/GenBank/DDBJ databases">
        <title>Whole genome sequence analysis of Cupriavidus campinensis S14E4C strain.</title>
        <authorList>
            <person name="Abbaszade G."/>
            <person name="Szabo A."/>
            <person name="Toumi M."/>
            <person name="Toth E."/>
        </authorList>
    </citation>
    <scope>NUCLEOTIDE SEQUENCE [LARGE SCALE GENOMIC DNA]</scope>
    <source>
        <strain evidence="4 5">S14E4C</strain>
    </source>
</reference>
<dbReference type="Pfam" id="PF00419">
    <property type="entry name" value="Fimbrial"/>
    <property type="match status" value="1"/>
</dbReference>
<proteinExistence type="predicted"/>
<comment type="caution">
    <text evidence="4">The sequence shown here is derived from an EMBL/GenBank/DDBJ whole genome shotgun (WGS) entry which is preliminary data.</text>
</comment>
<evidence type="ECO:0000313" key="5">
    <source>
        <dbReference type="Proteomes" id="UP000318943"/>
    </source>
</evidence>
<keyword evidence="5" id="KW-1185">Reference proteome</keyword>
<name>A0ABY3ENV8_9BURK</name>
<protein>
    <submittedName>
        <fullName evidence="4">Type 1 fimbrial protein</fullName>
    </submittedName>
</protein>
<dbReference type="InterPro" id="IPR036937">
    <property type="entry name" value="Adhesion_dom_fimbrial_sf"/>
</dbReference>
<evidence type="ECO:0000256" key="2">
    <source>
        <dbReference type="SAM" id="MobiDB-lite"/>
    </source>
</evidence>
<keyword evidence="1" id="KW-0732">Signal</keyword>
<gene>
    <name evidence="4" type="ORF">FGG12_10510</name>
</gene>
<dbReference type="PANTHER" id="PTHR33420:SF3">
    <property type="entry name" value="FIMBRIAL SUBUNIT ELFA"/>
    <property type="match status" value="1"/>
</dbReference>
<evidence type="ECO:0000259" key="3">
    <source>
        <dbReference type="Pfam" id="PF00419"/>
    </source>
</evidence>
<feature type="domain" description="Fimbrial-type adhesion" evidence="3">
    <location>
        <begin position="91"/>
        <end position="228"/>
    </location>
</feature>
<dbReference type="Gene3D" id="2.60.40.1090">
    <property type="entry name" value="Fimbrial-type adhesion domain"/>
    <property type="match status" value="1"/>
</dbReference>
<dbReference type="PANTHER" id="PTHR33420">
    <property type="entry name" value="FIMBRIAL SUBUNIT ELFA-RELATED"/>
    <property type="match status" value="1"/>
</dbReference>
<sequence length="230" mass="25045">MRTAVRNARWSERGWRNRPGSAPDTTLRSGGQLKWNRCERRPQRMKMHAKLPVIQQARPLPRTLQALLAVGLTMLCASAFADGSKPSVALNFTGKYVTQTCRHSGSPQLEVSLPTIPTGALKKAGDTAGDTMFTINLVCEGGQEPVAVLFLTNRRVDGRLRSVGTAQNVQVQLLKADGTPIVVGDHSTTPMFPMSPTGLMSLSFVGRYYATGPTTPGSVMADTWFFIEVR</sequence>
<accession>A0ABY3ENV8</accession>
<dbReference type="InterPro" id="IPR008966">
    <property type="entry name" value="Adhesion_dom_sf"/>
</dbReference>
<dbReference type="InterPro" id="IPR050263">
    <property type="entry name" value="Bact_Fimbrial_Adh_Pro"/>
</dbReference>
<dbReference type="EMBL" id="VCIZ01000005">
    <property type="protein sequence ID" value="TSP12646.1"/>
    <property type="molecule type" value="Genomic_DNA"/>
</dbReference>
<dbReference type="SUPFAM" id="SSF49401">
    <property type="entry name" value="Bacterial adhesins"/>
    <property type="match status" value="1"/>
</dbReference>
<evidence type="ECO:0000256" key="1">
    <source>
        <dbReference type="ARBA" id="ARBA00022729"/>
    </source>
</evidence>
<dbReference type="Proteomes" id="UP000318943">
    <property type="component" value="Unassembled WGS sequence"/>
</dbReference>
<evidence type="ECO:0000313" key="4">
    <source>
        <dbReference type="EMBL" id="TSP12646.1"/>
    </source>
</evidence>
<feature type="region of interest" description="Disordered" evidence="2">
    <location>
        <begin position="1"/>
        <end position="30"/>
    </location>
</feature>
<organism evidence="4 5">
    <name type="scientific">Cupriavidus campinensis</name>
    <dbReference type="NCBI Taxonomy" id="151783"/>
    <lineage>
        <taxon>Bacteria</taxon>
        <taxon>Pseudomonadati</taxon>
        <taxon>Pseudomonadota</taxon>
        <taxon>Betaproteobacteria</taxon>
        <taxon>Burkholderiales</taxon>
        <taxon>Burkholderiaceae</taxon>
        <taxon>Cupriavidus</taxon>
    </lineage>
</organism>
<dbReference type="InterPro" id="IPR000259">
    <property type="entry name" value="Adhesion_dom_fimbrial"/>
</dbReference>